<evidence type="ECO:0000313" key="3">
    <source>
        <dbReference type="Proteomes" id="UP001054902"/>
    </source>
</evidence>
<dbReference type="EMBL" id="BLLK01000022">
    <property type="protein sequence ID" value="GFH45877.1"/>
    <property type="molecule type" value="Genomic_DNA"/>
</dbReference>
<evidence type="ECO:0000313" key="2">
    <source>
        <dbReference type="EMBL" id="GFH45877.1"/>
    </source>
</evidence>
<accession>A0AAD3CGW3</accession>
<dbReference type="PANTHER" id="PTHR13547">
    <property type="match status" value="1"/>
</dbReference>
<keyword evidence="3" id="KW-1185">Reference proteome</keyword>
<dbReference type="GO" id="GO:0004526">
    <property type="term" value="F:ribonuclease P activity"/>
    <property type="evidence" value="ECO:0007669"/>
    <property type="project" value="TreeGrafter"/>
</dbReference>
<name>A0AAD3CGW3_9STRA</name>
<gene>
    <name evidence="2" type="ORF">CTEN210_02351</name>
</gene>
<evidence type="ECO:0000256" key="1">
    <source>
        <dbReference type="SAM" id="MobiDB-lite"/>
    </source>
</evidence>
<dbReference type="Proteomes" id="UP001054902">
    <property type="component" value="Unassembled WGS sequence"/>
</dbReference>
<dbReference type="InterPro" id="IPR011990">
    <property type="entry name" value="TPR-like_helical_dom_sf"/>
</dbReference>
<feature type="region of interest" description="Disordered" evidence="1">
    <location>
        <begin position="629"/>
        <end position="648"/>
    </location>
</feature>
<dbReference type="Gene3D" id="1.25.40.10">
    <property type="entry name" value="Tetratricopeptide repeat domain"/>
    <property type="match status" value="1"/>
</dbReference>
<dbReference type="GO" id="GO:0001682">
    <property type="term" value="P:tRNA 5'-leader removal"/>
    <property type="evidence" value="ECO:0007669"/>
    <property type="project" value="TreeGrafter"/>
</dbReference>
<dbReference type="AlphaFoldDB" id="A0AAD3CGW3"/>
<reference evidence="2 3" key="1">
    <citation type="journal article" date="2021" name="Sci. Rep.">
        <title>The genome of the diatom Chaetoceros tenuissimus carries an ancient integrated fragment of an extant virus.</title>
        <authorList>
            <person name="Hongo Y."/>
            <person name="Kimura K."/>
            <person name="Takaki Y."/>
            <person name="Yoshida Y."/>
            <person name="Baba S."/>
            <person name="Kobayashi G."/>
            <person name="Nagasaki K."/>
            <person name="Hano T."/>
            <person name="Tomaru Y."/>
        </authorList>
    </citation>
    <scope>NUCLEOTIDE SEQUENCE [LARGE SCALE GENOMIC DNA]</scope>
    <source>
        <strain evidence="2 3">NIES-3715</strain>
    </source>
</reference>
<proteinExistence type="predicted"/>
<protein>
    <submittedName>
        <fullName evidence="2">Uncharacterized protein</fullName>
    </submittedName>
</protein>
<dbReference type="Gene3D" id="3.40.50.11980">
    <property type="match status" value="1"/>
</dbReference>
<dbReference type="PANTHER" id="PTHR13547:SF1">
    <property type="entry name" value="MITOCHONDRIAL RIBONUCLEASE P CATALYTIC SUBUNIT"/>
    <property type="match status" value="1"/>
</dbReference>
<comment type="caution">
    <text evidence="2">The sequence shown here is derived from an EMBL/GenBank/DDBJ whole genome shotgun (WGS) entry which is preliminary data.</text>
</comment>
<organism evidence="2 3">
    <name type="scientific">Chaetoceros tenuissimus</name>
    <dbReference type="NCBI Taxonomy" id="426638"/>
    <lineage>
        <taxon>Eukaryota</taxon>
        <taxon>Sar</taxon>
        <taxon>Stramenopiles</taxon>
        <taxon>Ochrophyta</taxon>
        <taxon>Bacillariophyta</taxon>
        <taxon>Coscinodiscophyceae</taxon>
        <taxon>Chaetocerotophycidae</taxon>
        <taxon>Chaetocerotales</taxon>
        <taxon>Chaetocerotaceae</taxon>
        <taxon>Chaetoceros</taxon>
    </lineage>
</organism>
<sequence>MRPLKSVYAAIGLLTISLSIEIMAFTTFPLKPIIKSAEKPLVSMQCDVKDEIQETKPSIPKIGTPYNDDNLFSSYLSSMEEVLGSFRVMQKKDSMEDLEQAKKFLFAPQRYVQIKECSKPESDSESYLQTKQTFQECRKEQSQSFQDATGLSQNQKQLVVRALSYMGDYCARKRMSAPLFVAWDKIKESGVSPRENAISAYLYMLSSMPLEKEYEFDTNDIATEVAIYHDLIYKPTENTVSISIKSLVERGRTEQAEQLLWDLEATARENAKIVNKNPNAKKKQKEHDLLKLRTCVPVLESFFKEGNITRGFQLYMKMQTIPSVIFDAETYVLMLTSLARRGFFRNTANAAHAISKSVLDELGFEQGHGAGLFNGLVAQMAEDVLDISSDSAKEIRNAFVDSFSSLNASAQRAGRNLHHVPFDCDMAPLSTLSEEDELVANRVRLDTNSTLCPRTNATLRLIQLDEDQRKHVHDTLLEMADHQFEAYQAKMQQKAKKPKTMSDPLEDNYAKKHIEGFAKWLNEREGNPFTSIVDGANVAYYGLGTVNYHQIEQMVASLEERGENPLVVIPQKYTQKKFWLRQGYVQELPEDQMQIMENLNATGRMYIVPHRCLDDYYWMLSSVSDQTRSRNGMNLDVSEPTESTDNTKTERFVGNRPILISNDQMRDHKLELLEPRLFRRWVSNHIVNYHFPPYVKDPKEKRDITFTPADITSQEIQSNPSNSNGNGDYGALAWHFPVREWGKFDRFCVRIPTI</sequence>